<dbReference type="Gene3D" id="3.40.50.2000">
    <property type="entry name" value="Glycogen Phosphorylase B"/>
    <property type="match status" value="2"/>
</dbReference>
<dbReference type="RefSeq" id="WP_083562729.1">
    <property type="nucleotide sequence ID" value="NZ_AQQV01000003.1"/>
</dbReference>
<dbReference type="Proteomes" id="UP000192342">
    <property type="component" value="Unassembled WGS sequence"/>
</dbReference>
<dbReference type="SUPFAM" id="SSF89550">
    <property type="entry name" value="PHP domain-like"/>
    <property type="match status" value="1"/>
</dbReference>
<dbReference type="SUPFAM" id="SSF53756">
    <property type="entry name" value="UDP-Glycosyltransferase/glycogen phosphorylase"/>
    <property type="match status" value="1"/>
</dbReference>
<dbReference type="Pfam" id="PF13692">
    <property type="entry name" value="Glyco_trans_1_4"/>
    <property type="match status" value="1"/>
</dbReference>
<evidence type="ECO:0000313" key="3">
    <source>
        <dbReference type="Proteomes" id="UP000192342"/>
    </source>
</evidence>
<comment type="caution">
    <text evidence="2">The sequence shown here is derived from an EMBL/GenBank/DDBJ whole genome shotgun (WGS) entry which is preliminary data.</text>
</comment>
<keyword evidence="2" id="KW-0328">Glycosyltransferase</keyword>
<evidence type="ECO:0000313" key="2">
    <source>
        <dbReference type="EMBL" id="ORE86404.1"/>
    </source>
</evidence>
<dbReference type="InterPro" id="IPR028098">
    <property type="entry name" value="Glyco_trans_4-like_N"/>
</dbReference>
<sequence>MTAQRPGAGGYSFRDQLRAEFDHFLSAEQLRFADKDCLRIDLHCHDRNSDVPDELWGRLLGLPETWLKTKSLVRQLRRSGCDVVTVTNHNNARSCWELMERGEDVLSAAEFTCLFPEYDLYLHVLAYGFTPAQEVAFQAKRGNVYEFVRFAAQENIPLVLPHPLYFYTRNEHIDLVLFQKLALMFQRFEVLNGQRDLWQSVLTLNWVQSLQPEQLDDWRRAHGLDPADFGVDPEKPKVLTGGSDDHMGLTAGQCGSRLYVADLDRRRATEPLSQLALEALRTGQVSPYGSVAENERLSTALLDYFVQITTHMKDPGLLRLVLHRGEASDKLACLAIGNLLLEIKHHKKTKRFVGLVHDALHGKRPGRLLKWNVSQDYQFCVRELERIAQARQTTPAEFEQTVDDAIAVLFHQLSRLSIKRLNKCFEKRGQLRIEELSAEQLTRSFELPLQLSALAYGRSPRGKNISGVNVGEVLDSLSFPTLMMLVLAGAQLASANALYKNRPFLNAFAEHLGRNQHQRRGLYLTDTLRDRNGVSHSLSGKLAEIQRQDHALDFLICHENAEPDRHLHVVRPLVNFALPQYQQQPIRVPDVLEIARLFYRGGYDRVICSTEGPMVAVALFLKIMFNVPVYFFMHTDWLDFIRHTTSLNAHEQDRVRRLLRALYHQFDGVFVLNSDHKNWLTSAAMGLPESRVHLTAHHVEDHQQQPRDLTLKSSLFDDADQATPVLFVACRLSREKGILELPDIYRQARARVPDLRLVIAGVGPDEDALKQACPDALFLGWVDRQRIAQLYAGLDLFVFPSRFDTFGNVILEAFTQGMPVVSYDCKGPKDIIQHGRNGYLVDTQAAMVQAIVEHFEQRQRHADMAEAARVRVRDYAAEPIMQRFLEQLGLAAETGDVAQPAAQV</sequence>
<dbReference type="InterPro" id="IPR016195">
    <property type="entry name" value="Pol/histidinol_Pase-like"/>
</dbReference>
<dbReference type="InterPro" id="IPR050194">
    <property type="entry name" value="Glycosyltransferase_grp1"/>
</dbReference>
<dbReference type="GO" id="GO:0016757">
    <property type="term" value="F:glycosyltransferase activity"/>
    <property type="evidence" value="ECO:0007669"/>
    <property type="project" value="UniProtKB-KW"/>
</dbReference>
<dbReference type="Pfam" id="PF13439">
    <property type="entry name" value="Glyco_transf_4"/>
    <property type="match status" value="1"/>
</dbReference>
<accession>A0A1Y1SDY9</accession>
<dbReference type="Gene3D" id="3.20.20.140">
    <property type="entry name" value="Metal-dependent hydrolases"/>
    <property type="match status" value="1"/>
</dbReference>
<dbReference type="STRING" id="1317117.ATO7_13943"/>
<dbReference type="EMBL" id="AQQV01000003">
    <property type="protein sequence ID" value="ORE86404.1"/>
    <property type="molecule type" value="Genomic_DNA"/>
</dbReference>
<keyword evidence="3" id="KW-1185">Reference proteome</keyword>
<proteinExistence type="predicted"/>
<dbReference type="PANTHER" id="PTHR45947">
    <property type="entry name" value="SULFOQUINOVOSYL TRANSFERASE SQD2"/>
    <property type="match status" value="1"/>
</dbReference>
<evidence type="ECO:0000259" key="1">
    <source>
        <dbReference type="Pfam" id="PF13439"/>
    </source>
</evidence>
<reference evidence="2 3" key="1">
    <citation type="submission" date="2013-04" db="EMBL/GenBank/DDBJ databases">
        <title>Oceanococcus atlanticus 22II-S10r2 Genome Sequencing.</title>
        <authorList>
            <person name="Lai Q."/>
            <person name="Li G."/>
            <person name="Shao Z."/>
        </authorList>
    </citation>
    <scope>NUCLEOTIDE SEQUENCE [LARGE SCALE GENOMIC DNA]</scope>
    <source>
        <strain evidence="2 3">22II-S10r2</strain>
    </source>
</reference>
<dbReference type="AlphaFoldDB" id="A0A1Y1SDY9"/>
<dbReference type="PANTHER" id="PTHR45947:SF3">
    <property type="entry name" value="SULFOQUINOVOSYL TRANSFERASE SQD2"/>
    <property type="match status" value="1"/>
</dbReference>
<feature type="domain" description="Glycosyltransferase subfamily 4-like N-terminal" evidence="1">
    <location>
        <begin position="533"/>
        <end position="694"/>
    </location>
</feature>
<organism evidence="2 3">
    <name type="scientific">Oceanococcus atlanticus</name>
    <dbReference type="NCBI Taxonomy" id="1317117"/>
    <lineage>
        <taxon>Bacteria</taxon>
        <taxon>Pseudomonadati</taxon>
        <taxon>Pseudomonadota</taxon>
        <taxon>Gammaproteobacteria</taxon>
        <taxon>Chromatiales</taxon>
        <taxon>Oceanococcaceae</taxon>
        <taxon>Oceanococcus</taxon>
    </lineage>
</organism>
<dbReference type="OrthoDB" id="9802525at2"/>
<keyword evidence="2" id="KW-0808">Transferase</keyword>
<name>A0A1Y1SDY9_9GAMM</name>
<protein>
    <submittedName>
        <fullName evidence="2">GDP-mannose-dependent alpha-mannosyltransferase</fullName>
    </submittedName>
</protein>
<gene>
    <name evidence="2" type="ORF">ATO7_13943</name>
</gene>